<dbReference type="EMBL" id="BAAFRS010000196">
    <property type="protein sequence ID" value="GAB1224377.1"/>
    <property type="molecule type" value="Genomic_DNA"/>
</dbReference>
<protein>
    <recommendedName>
        <fullName evidence="3">Portal protein</fullName>
    </recommendedName>
</protein>
<name>A0ABQ0DNK2_9EUKA</name>
<comment type="caution">
    <text evidence="1">The sequence shown here is derived from an EMBL/GenBank/DDBJ whole genome shotgun (WGS) entry which is preliminary data.</text>
</comment>
<keyword evidence="2" id="KW-1185">Reference proteome</keyword>
<evidence type="ECO:0000313" key="1">
    <source>
        <dbReference type="EMBL" id="GAB1224377.1"/>
    </source>
</evidence>
<sequence length="599" mass="68721">MATNCITAYKQFISDYQSDTTFQSTKKVPKNISKSIITLVKQIKESNTTLQEVMYAHAMKEGFVMSNNIGDRIAEASLLAYNAEEDKEKKEMIQIVKEHFNINIDDPENTAIGNYACDKLVQVLKFHCNQIGIRASIIDVNISHENRRKNTSYFTKDCSFDAWKILRRGTIVLYKMSAGEYQFARVAKDCRLVNEIMDVPLYISADETKQIGICWKELLIVPSEVVDPNSFGGSLSAICKDCAEVMMIKIMNEMNDFVMNKLNTNFKIDVSVLCKKDNLTRRNVKKIKSVQEQLKGLSENALSDFYEEVTETLRVKLSSMVDLVRRGVVPTYVVFQNRPKRDIIMGVAYLEWARNKYSQILKSTDKLIKVLSKEKELILNGTLPNEMKEWQQQTLSEKSMELLSEYGFDDSIVLNNSTNIEGVLYNKFVIDQLLSNLNEPSIDKEIQTLLTEMTDKLLNYFAKLRSTAVSVSKLGDKGKSDEQIIDLLTTFIASNKEEPIDSSLQLIVDEMKRVLDLIKSSDKQHTNKEEEKGIYALFVDILQNLSQQYSDCIEQNKEAIERFNEEPYIEKKQNIDQGLSLAPHVQMQRWLSKKQVKQN</sequence>
<evidence type="ECO:0008006" key="3">
    <source>
        <dbReference type="Google" id="ProtNLM"/>
    </source>
</evidence>
<gene>
    <name evidence="1" type="ORF">ENUP19_0196G0005</name>
</gene>
<dbReference type="Proteomes" id="UP001628156">
    <property type="component" value="Unassembled WGS sequence"/>
</dbReference>
<accession>A0ABQ0DNK2</accession>
<reference evidence="1 2" key="1">
    <citation type="journal article" date="2019" name="PLoS Negl. Trop. Dis.">
        <title>Whole genome sequencing of Entamoeba nuttalli reveals mammalian host-related molecular signatures and a novel octapeptide-repeat surface protein.</title>
        <authorList>
            <person name="Tanaka M."/>
            <person name="Makiuchi T."/>
            <person name="Komiyama T."/>
            <person name="Shiina T."/>
            <person name="Osaki K."/>
            <person name="Tachibana H."/>
        </authorList>
    </citation>
    <scope>NUCLEOTIDE SEQUENCE [LARGE SCALE GENOMIC DNA]</scope>
    <source>
        <strain evidence="1 2">P19-061405</strain>
    </source>
</reference>
<evidence type="ECO:0000313" key="2">
    <source>
        <dbReference type="Proteomes" id="UP001628156"/>
    </source>
</evidence>
<organism evidence="1 2">
    <name type="scientific">Entamoeba nuttalli</name>
    <dbReference type="NCBI Taxonomy" id="412467"/>
    <lineage>
        <taxon>Eukaryota</taxon>
        <taxon>Amoebozoa</taxon>
        <taxon>Evosea</taxon>
        <taxon>Archamoebae</taxon>
        <taxon>Mastigamoebida</taxon>
        <taxon>Entamoebidae</taxon>
        <taxon>Entamoeba</taxon>
    </lineage>
</organism>
<proteinExistence type="predicted"/>